<dbReference type="PATRIC" id="fig|1423801.4.peg.678"/>
<accession>A0A0R1UZX2</accession>
<dbReference type="PANTHER" id="PTHR11236:SF48">
    <property type="entry name" value="ISOCHORISMATE SYNTHASE MENF"/>
    <property type="match status" value="1"/>
</dbReference>
<dbReference type="Pfam" id="PF00425">
    <property type="entry name" value="Chorismate_bind"/>
    <property type="match status" value="1"/>
</dbReference>
<evidence type="ECO:0000259" key="10">
    <source>
        <dbReference type="Pfam" id="PF04715"/>
    </source>
</evidence>
<dbReference type="InterPro" id="IPR019999">
    <property type="entry name" value="Anth_synth_I-like"/>
</dbReference>
<evidence type="ECO:0000256" key="4">
    <source>
        <dbReference type="ARBA" id="ARBA00022723"/>
    </source>
</evidence>
<protein>
    <recommendedName>
        <fullName evidence="3">Anthranilate synthase component 1</fullName>
    </recommendedName>
</protein>
<dbReference type="RefSeq" id="WP_056960783.1">
    <property type="nucleotide sequence ID" value="NZ_AZFQ01000036.1"/>
</dbReference>
<evidence type="ECO:0000256" key="1">
    <source>
        <dbReference type="ARBA" id="ARBA00001946"/>
    </source>
</evidence>
<comment type="function">
    <text evidence="7">Part of a heterotetrameric complex that catalyzes the two-step biosynthesis of anthranilate, an intermediate in the biosynthesis of L-tryptophan. In the first step, the glutamine-binding beta subunit (TrpG) of anthranilate synthase (AS) provides the glutamine amidotransferase activity which generates ammonia as a substrate that, along with chorismate, is used in the second step, catalyzed by the large alpha subunit of AS (TrpE) to produce anthranilate. In the absence of TrpG, TrpE can synthesize anthranilate directly from chorismate and high concentrations of ammonia.</text>
</comment>
<dbReference type="GO" id="GO:0004049">
    <property type="term" value="F:anthranilate synthase activity"/>
    <property type="evidence" value="ECO:0007669"/>
    <property type="project" value="UniProtKB-EC"/>
</dbReference>
<feature type="domain" description="Chorismate-utilising enzyme C-terminal" evidence="9">
    <location>
        <begin position="214"/>
        <end position="466"/>
    </location>
</feature>
<organism evidence="11 12">
    <name type="scientific">Liquorilactobacillus satsumensis DSM 16230 = JCM 12392</name>
    <dbReference type="NCBI Taxonomy" id="1423801"/>
    <lineage>
        <taxon>Bacteria</taxon>
        <taxon>Bacillati</taxon>
        <taxon>Bacillota</taxon>
        <taxon>Bacilli</taxon>
        <taxon>Lactobacillales</taxon>
        <taxon>Lactobacillaceae</taxon>
        <taxon>Liquorilactobacillus</taxon>
    </lineage>
</organism>
<dbReference type="PRINTS" id="PR00095">
    <property type="entry name" value="ANTSNTHASEI"/>
</dbReference>
<dbReference type="AlphaFoldDB" id="A0A0R1UZX2"/>
<dbReference type="OrthoDB" id="9803598at2"/>
<proteinExistence type="predicted"/>
<dbReference type="EMBL" id="AZFQ01000036">
    <property type="protein sequence ID" value="KRL98855.1"/>
    <property type="molecule type" value="Genomic_DNA"/>
</dbReference>
<dbReference type="InterPro" id="IPR005801">
    <property type="entry name" value="ADC_synthase"/>
</dbReference>
<gene>
    <name evidence="11" type="ORF">FD50_GL000668</name>
</gene>
<keyword evidence="5" id="KW-0460">Magnesium</keyword>
<feature type="domain" description="Anthranilate synthase component I N-terminal" evidence="10">
    <location>
        <begin position="27"/>
        <end position="163"/>
    </location>
</feature>
<name>A0A0R1UZX2_9LACO</name>
<comment type="caution">
    <text evidence="11">The sequence shown here is derived from an EMBL/GenBank/DDBJ whole genome shotgun (WGS) entry which is preliminary data.</text>
</comment>
<comment type="subunit">
    <text evidence="2">Heterotetramer consisting of two non-identical subunits: a beta subunit (TrpG) and a large alpha subunit (TrpE).</text>
</comment>
<keyword evidence="12" id="KW-1185">Reference proteome</keyword>
<evidence type="ECO:0000256" key="2">
    <source>
        <dbReference type="ARBA" id="ARBA00011575"/>
    </source>
</evidence>
<dbReference type="InterPro" id="IPR015890">
    <property type="entry name" value="Chorismate_C"/>
</dbReference>
<evidence type="ECO:0000256" key="5">
    <source>
        <dbReference type="ARBA" id="ARBA00022842"/>
    </source>
</evidence>
<evidence type="ECO:0000256" key="7">
    <source>
        <dbReference type="ARBA" id="ARBA00025634"/>
    </source>
</evidence>
<dbReference type="Pfam" id="PF04715">
    <property type="entry name" value="Anth_synt_I_N"/>
    <property type="match status" value="1"/>
</dbReference>
<dbReference type="InterPro" id="IPR006805">
    <property type="entry name" value="Anth_synth_I_N"/>
</dbReference>
<keyword evidence="6" id="KW-0456">Lyase</keyword>
<dbReference type="GeneID" id="98308093"/>
<dbReference type="GO" id="GO:0046872">
    <property type="term" value="F:metal ion binding"/>
    <property type="evidence" value="ECO:0007669"/>
    <property type="project" value="UniProtKB-KW"/>
</dbReference>
<comment type="catalytic activity">
    <reaction evidence="8">
        <text>chorismate + L-glutamine = anthranilate + pyruvate + L-glutamate + H(+)</text>
        <dbReference type="Rhea" id="RHEA:21732"/>
        <dbReference type="ChEBI" id="CHEBI:15361"/>
        <dbReference type="ChEBI" id="CHEBI:15378"/>
        <dbReference type="ChEBI" id="CHEBI:16567"/>
        <dbReference type="ChEBI" id="CHEBI:29748"/>
        <dbReference type="ChEBI" id="CHEBI:29985"/>
        <dbReference type="ChEBI" id="CHEBI:58359"/>
        <dbReference type="EC" id="4.1.3.27"/>
    </reaction>
</comment>
<dbReference type="Gene3D" id="3.60.120.10">
    <property type="entry name" value="Anthranilate synthase"/>
    <property type="match status" value="1"/>
</dbReference>
<keyword evidence="4" id="KW-0479">Metal-binding</keyword>
<evidence type="ECO:0000256" key="8">
    <source>
        <dbReference type="ARBA" id="ARBA00047683"/>
    </source>
</evidence>
<sequence>MIAELEKYHDFPAVPVTIQFKMESFAAIQVINSFRKEHVPCFLLTRTTEKDEKYTYLGISPQRSYQMHAEMVTINTPKGQQVKHEVPFSKVLEQVLAKYQTPHIPELPPFLGGLAGYFSYDYAKTATSAHFADVTDPLELPDADLLLLDQVIVYDHRKKEITLSRIVSTQITPTKYRAVLEDLRTLKEKILHLHLDSDLPTFSMGKLKMHFSLAEFEQHVEEVRRRIKDGDIFQLILSNMQETSMRGSLLAVAPRLFTDCPSPYEFYFQHADFEVVGASPETLVGKNGQQLFAYPLAGTRRRGATAAQDAAFAQELYHDPKELSEHNMLIDLGRNDLGRVSKFGTVQVTGVRKLLKFANVMHLGSTIESTVAPKTTATEIVKAVLPAGTLSGAPKISAMQIIAQLEKRKRGLYGGCLGYLGFDGDLDMCIGIRLAYRKAEHLVVHSGAGIVADSVAKHEYQEFNNKAAAVKKALAAVNTTEEVAVDALFD</sequence>
<reference evidence="11 12" key="1">
    <citation type="journal article" date="2015" name="Genome Announc.">
        <title>Expanding the biotechnology potential of lactobacilli through comparative genomics of 213 strains and associated genera.</title>
        <authorList>
            <person name="Sun Z."/>
            <person name="Harris H.M."/>
            <person name="McCann A."/>
            <person name="Guo C."/>
            <person name="Argimon S."/>
            <person name="Zhang W."/>
            <person name="Yang X."/>
            <person name="Jeffery I.B."/>
            <person name="Cooney J.C."/>
            <person name="Kagawa T.F."/>
            <person name="Liu W."/>
            <person name="Song Y."/>
            <person name="Salvetti E."/>
            <person name="Wrobel A."/>
            <person name="Rasinkangas P."/>
            <person name="Parkhill J."/>
            <person name="Rea M.C."/>
            <person name="O'Sullivan O."/>
            <person name="Ritari J."/>
            <person name="Douillard F.P."/>
            <person name="Paul Ross R."/>
            <person name="Yang R."/>
            <person name="Briner A.E."/>
            <person name="Felis G.E."/>
            <person name="de Vos W.M."/>
            <person name="Barrangou R."/>
            <person name="Klaenhammer T.R."/>
            <person name="Caufield P.W."/>
            <person name="Cui Y."/>
            <person name="Zhang H."/>
            <person name="O'Toole P.W."/>
        </authorList>
    </citation>
    <scope>NUCLEOTIDE SEQUENCE [LARGE SCALE GENOMIC DNA]</scope>
    <source>
        <strain evidence="11 12">DSM 16230</strain>
    </source>
</reference>
<evidence type="ECO:0000256" key="3">
    <source>
        <dbReference type="ARBA" id="ARBA00020653"/>
    </source>
</evidence>
<dbReference type="SUPFAM" id="SSF56322">
    <property type="entry name" value="ADC synthase"/>
    <property type="match status" value="1"/>
</dbReference>
<comment type="cofactor">
    <cofactor evidence="1">
        <name>Mg(2+)</name>
        <dbReference type="ChEBI" id="CHEBI:18420"/>
    </cofactor>
</comment>
<dbReference type="PANTHER" id="PTHR11236">
    <property type="entry name" value="AMINOBENZOATE/ANTHRANILATE SYNTHASE"/>
    <property type="match status" value="1"/>
</dbReference>
<evidence type="ECO:0000313" key="12">
    <source>
        <dbReference type="Proteomes" id="UP000051166"/>
    </source>
</evidence>
<dbReference type="Proteomes" id="UP000051166">
    <property type="component" value="Unassembled WGS sequence"/>
</dbReference>
<evidence type="ECO:0000259" key="9">
    <source>
        <dbReference type="Pfam" id="PF00425"/>
    </source>
</evidence>
<dbReference type="GO" id="GO:0000162">
    <property type="term" value="P:L-tryptophan biosynthetic process"/>
    <property type="evidence" value="ECO:0007669"/>
    <property type="project" value="TreeGrafter"/>
</dbReference>
<dbReference type="STRING" id="1423801.FD50_GL000668"/>
<evidence type="ECO:0000313" key="11">
    <source>
        <dbReference type="EMBL" id="KRL98855.1"/>
    </source>
</evidence>
<evidence type="ECO:0000256" key="6">
    <source>
        <dbReference type="ARBA" id="ARBA00023239"/>
    </source>
</evidence>